<protein>
    <submittedName>
        <fullName evidence="1">Uncharacterized protein</fullName>
    </submittedName>
</protein>
<evidence type="ECO:0000313" key="2">
    <source>
        <dbReference type="Proteomes" id="UP000824169"/>
    </source>
</evidence>
<dbReference type="EMBL" id="DVOO01000003">
    <property type="protein sequence ID" value="HIV24260.1"/>
    <property type="molecule type" value="Genomic_DNA"/>
</dbReference>
<reference evidence="1" key="2">
    <citation type="journal article" date="2021" name="PeerJ">
        <title>Extensive microbial diversity within the chicken gut microbiome revealed by metagenomics and culture.</title>
        <authorList>
            <person name="Gilroy R."/>
            <person name="Ravi A."/>
            <person name="Getino M."/>
            <person name="Pursley I."/>
            <person name="Horton D.L."/>
            <person name="Alikhan N.F."/>
            <person name="Baker D."/>
            <person name="Gharbi K."/>
            <person name="Hall N."/>
            <person name="Watson M."/>
            <person name="Adriaenssens E.M."/>
            <person name="Foster-Nyarko E."/>
            <person name="Jarju S."/>
            <person name="Secka A."/>
            <person name="Antonio M."/>
            <person name="Oren A."/>
            <person name="Chaudhuri R.R."/>
            <person name="La Ragione R."/>
            <person name="Hildebrand F."/>
            <person name="Pallen M.J."/>
        </authorList>
    </citation>
    <scope>NUCLEOTIDE SEQUENCE</scope>
    <source>
        <strain evidence="1">CHK188-20938</strain>
    </source>
</reference>
<accession>A0A9D1P1M3</accession>
<dbReference type="AlphaFoldDB" id="A0A9D1P1M3"/>
<evidence type="ECO:0000313" key="1">
    <source>
        <dbReference type="EMBL" id="HIV24260.1"/>
    </source>
</evidence>
<gene>
    <name evidence="1" type="ORF">IAB71_00480</name>
</gene>
<comment type="caution">
    <text evidence="1">The sequence shown here is derived from an EMBL/GenBank/DDBJ whole genome shotgun (WGS) entry which is preliminary data.</text>
</comment>
<reference evidence="1" key="1">
    <citation type="submission" date="2020-10" db="EMBL/GenBank/DDBJ databases">
        <authorList>
            <person name="Gilroy R."/>
        </authorList>
    </citation>
    <scope>NUCLEOTIDE SEQUENCE</scope>
    <source>
        <strain evidence="1">CHK188-20938</strain>
    </source>
</reference>
<name>A0A9D1P1M3_9FIRM</name>
<organism evidence="1 2">
    <name type="scientific">Candidatus Scatomonas pullistercoris</name>
    <dbReference type="NCBI Taxonomy" id="2840920"/>
    <lineage>
        <taxon>Bacteria</taxon>
        <taxon>Bacillati</taxon>
        <taxon>Bacillota</taxon>
        <taxon>Clostridia</taxon>
        <taxon>Lachnospirales</taxon>
        <taxon>Lachnospiraceae</taxon>
        <taxon>Lachnospiraceae incertae sedis</taxon>
        <taxon>Candidatus Scatomonas</taxon>
    </lineage>
</organism>
<sequence>MQEHIFERMARERNISVEEMRAIISDRIGKGWNDKDPVKREQWRKIPCAGDVPTPDEWLNYVVKKIKDDGQEGLLRKYLIW</sequence>
<proteinExistence type="predicted"/>
<dbReference type="Proteomes" id="UP000824169">
    <property type="component" value="Unassembled WGS sequence"/>
</dbReference>